<dbReference type="SUPFAM" id="SSF53474">
    <property type="entry name" value="alpha/beta-Hydrolases"/>
    <property type="match status" value="1"/>
</dbReference>
<dbReference type="InterPro" id="IPR001031">
    <property type="entry name" value="Thioesterase"/>
</dbReference>
<protein>
    <submittedName>
        <fullName evidence="4">Thioesterase II family protein</fullName>
    </submittedName>
</protein>
<comment type="caution">
    <text evidence="4">The sequence shown here is derived from an EMBL/GenBank/DDBJ whole genome shotgun (WGS) entry which is preliminary data.</text>
</comment>
<evidence type="ECO:0000256" key="2">
    <source>
        <dbReference type="SAM" id="MobiDB-lite"/>
    </source>
</evidence>
<organism evidence="4 5">
    <name type="scientific">Nonomuraea purpurea</name>
    <dbReference type="NCBI Taxonomy" id="1849276"/>
    <lineage>
        <taxon>Bacteria</taxon>
        <taxon>Bacillati</taxon>
        <taxon>Actinomycetota</taxon>
        <taxon>Actinomycetes</taxon>
        <taxon>Streptosporangiales</taxon>
        <taxon>Streptosporangiaceae</taxon>
        <taxon>Nonomuraea</taxon>
    </lineage>
</organism>
<dbReference type="Gene3D" id="3.40.50.1820">
    <property type="entry name" value="alpha/beta hydrolase"/>
    <property type="match status" value="1"/>
</dbReference>
<evidence type="ECO:0000313" key="4">
    <source>
        <dbReference type="EMBL" id="MFC4011297.1"/>
    </source>
</evidence>
<dbReference type="PANTHER" id="PTHR11487">
    <property type="entry name" value="THIOESTERASE"/>
    <property type="match status" value="1"/>
</dbReference>
<dbReference type="PANTHER" id="PTHR11487:SF0">
    <property type="entry name" value="S-ACYL FATTY ACID SYNTHASE THIOESTERASE, MEDIUM CHAIN"/>
    <property type="match status" value="1"/>
</dbReference>
<evidence type="ECO:0000256" key="1">
    <source>
        <dbReference type="ARBA" id="ARBA00007169"/>
    </source>
</evidence>
<dbReference type="InterPro" id="IPR029058">
    <property type="entry name" value="AB_hydrolase_fold"/>
</dbReference>
<reference evidence="5" key="1">
    <citation type="journal article" date="2019" name="Int. J. Syst. Evol. Microbiol.">
        <title>The Global Catalogue of Microorganisms (GCM) 10K type strain sequencing project: providing services to taxonomists for standard genome sequencing and annotation.</title>
        <authorList>
            <consortium name="The Broad Institute Genomics Platform"/>
            <consortium name="The Broad Institute Genome Sequencing Center for Infectious Disease"/>
            <person name="Wu L."/>
            <person name="Ma J."/>
        </authorList>
    </citation>
    <scope>NUCLEOTIDE SEQUENCE [LARGE SCALE GENOMIC DNA]</scope>
    <source>
        <strain evidence="5">TBRC 1276</strain>
    </source>
</reference>
<name>A0ABV8GBD8_9ACTN</name>
<feature type="region of interest" description="Disordered" evidence="2">
    <location>
        <begin position="239"/>
        <end position="264"/>
    </location>
</feature>
<sequence length="264" mass="29029">MTWLRRISAGDGGSRLVCLPYAGGSGSIYTSWAPWLPADVELWVPSLPAREHRICERPVDDIQVIVSALDEALSREDKPTSLFGHSFGALVAFELARRLQERSRPVACLVVSAMAAPHTLRVRPTPTDAEILDNVRSYGATPPEVLDNAELRDLLMPALRADYKMARGYAYREGQKLSSKVFALGGTDDPEVTDAGLDAWAVQTRAGFERRMWEGGHMYFLGRQQEIAGFVGACHRRSADGAPVHRPPEARSVMKEAGRQKGMA</sequence>
<comment type="similarity">
    <text evidence="1">Belongs to the thioesterase family.</text>
</comment>
<dbReference type="Proteomes" id="UP001595851">
    <property type="component" value="Unassembled WGS sequence"/>
</dbReference>
<evidence type="ECO:0000313" key="5">
    <source>
        <dbReference type="Proteomes" id="UP001595851"/>
    </source>
</evidence>
<feature type="compositionally biased region" description="Basic and acidic residues" evidence="2">
    <location>
        <begin position="246"/>
        <end position="264"/>
    </location>
</feature>
<dbReference type="EMBL" id="JBHSBI010000015">
    <property type="protein sequence ID" value="MFC4011297.1"/>
    <property type="molecule type" value="Genomic_DNA"/>
</dbReference>
<proteinExistence type="inferred from homology"/>
<dbReference type="Pfam" id="PF00975">
    <property type="entry name" value="Thioesterase"/>
    <property type="match status" value="1"/>
</dbReference>
<accession>A0ABV8GBD8</accession>
<keyword evidence="5" id="KW-1185">Reference proteome</keyword>
<dbReference type="RefSeq" id="WP_379531250.1">
    <property type="nucleotide sequence ID" value="NZ_JBHSBI010000015.1"/>
</dbReference>
<gene>
    <name evidence="4" type="ORF">ACFOY2_29000</name>
</gene>
<evidence type="ECO:0000259" key="3">
    <source>
        <dbReference type="Pfam" id="PF00975"/>
    </source>
</evidence>
<feature type="domain" description="Thioesterase" evidence="3">
    <location>
        <begin position="15"/>
        <end position="232"/>
    </location>
</feature>
<dbReference type="InterPro" id="IPR012223">
    <property type="entry name" value="TEII"/>
</dbReference>